<dbReference type="SMART" id="SM00409">
    <property type="entry name" value="IG"/>
    <property type="match status" value="1"/>
</dbReference>
<evidence type="ECO:0000259" key="2">
    <source>
        <dbReference type="PROSITE" id="PS50835"/>
    </source>
</evidence>
<protein>
    <submittedName>
        <fullName evidence="3">Protein turtle-like protein</fullName>
    </submittedName>
</protein>
<dbReference type="OrthoDB" id="6234674at2759"/>
<dbReference type="STRING" id="299467.A0A443RS27"/>
<dbReference type="GO" id="GO:0030424">
    <property type="term" value="C:axon"/>
    <property type="evidence" value="ECO:0007669"/>
    <property type="project" value="TreeGrafter"/>
</dbReference>
<name>A0A443RS27_9ACAR</name>
<organism evidence="3 4">
    <name type="scientific">Leptotrombidium deliense</name>
    <dbReference type="NCBI Taxonomy" id="299467"/>
    <lineage>
        <taxon>Eukaryota</taxon>
        <taxon>Metazoa</taxon>
        <taxon>Ecdysozoa</taxon>
        <taxon>Arthropoda</taxon>
        <taxon>Chelicerata</taxon>
        <taxon>Arachnida</taxon>
        <taxon>Acari</taxon>
        <taxon>Acariformes</taxon>
        <taxon>Trombidiformes</taxon>
        <taxon>Prostigmata</taxon>
        <taxon>Anystina</taxon>
        <taxon>Parasitengona</taxon>
        <taxon>Trombiculoidea</taxon>
        <taxon>Trombiculidae</taxon>
        <taxon>Leptotrombidium</taxon>
    </lineage>
</organism>
<dbReference type="PANTHER" id="PTHR10075:SF92">
    <property type="entry name" value="PROTEIN TURTLE"/>
    <property type="match status" value="1"/>
</dbReference>
<dbReference type="GO" id="GO:0005886">
    <property type="term" value="C:plasma membrane"/>
    <property type="evidence" value="ECO:0007669"/>
    <property type="project" value="TreeGrafter"/>
</dbReference>
<dbReference type="InterPro" id="IPR036179">
    <property type="entry name" value="Ig-like_dom_sf"/>
</dbReference>
<dbReference type="AlphaFoldDB" id="A0A443RS27"/>
<dbReference type="InterPro" id="IPR003599">
    <property type="entry name" value="Ig_sub"/>
</dbReference>
<dbReference type="Gene3D" id="2.60.40.10">
    <property type="entry name" value="Immunoglobulins"/>
    <property type="match status" value="1"/>
</dbReference>
<dbReference type="PROSITE" id="PS50835">
    <property type="entry name" value="IG_LIKE"/>
    <property type="match status" value="1"/>
</dbReference>
<dbReference type="GO" id="GO:0070593">
    <property type="term" value="P:dendrite self-avoidance"/>
    <property type="evidence" value="ECO:0007669"/>
    <property type="project" value="TreeGrafter"/>
</dbReference>
<dbReference type="InterPro" id="IPR003598">
    <property type="entry name" value="Ig_sub2"/>
</dbReference>
<keyword evidence="1" id="KW-0393">Immunoglobulin domain</keyword>
<dbReference type="VEuPathDB" id="VectorBase:LDEU013924"/>
<dbReference type="InterPro" id="IPR013783">
    <property type="entry name" value="Ig-like_fold"/>
</dbReference>
<dbReference type="PANTHER" id="PTHR10075">
    <property type="entry name" value="BASIGIN RELATED"/>
    <property type="match status" value="1"/>
</dbReference>
<dbReference type="SMART" id="SM00408">
    <property type="entry name" value="IGc2"/>
    <property type="match status" value="1"/>
</dbReference>
<dbReference type="GO" id="GO:0007156">
    <property type="term" value="P:homophilic cell adhesion via plasma membrane adhesion molecules"/>
    <property type="evidence" value="ECO:0007669"/>
    <property type="project" value="TreeGrafter"/>
</dbReference>
<reference evidence="3 4" key="1">
    <citation type="journal article" date="2018" name="Gigascience">
        <title>Genomes of trombidid mites reveal novel predicted allergens and laterally-transferred genes associated with secondary metabolism.</title>
        <authorList>
            <person name="Dong X."/>
            <person name="Chaisiri K."/>
            <person name="Xia D."/>
            <person name="Armstrong S.D."/>
            <person name="Fang Y."/>
            <person name="Donnelly M.J."/>
            <person name="Kadowaki T."/>
            <person name="McGarry J.W."/>
            <person name="Darby A.C."/>
            <person name="Makepeace B.L."/>
        </authorList>
    </citation>
    <scope>NUCLEOTIDE SEQUENCE [LARGE SCALE GENOMIC DNA]</scope>
    <source>
        <strain evidence="3">UoL-UT</strain>
    </source>
</reference>
<feature type="domain" description="Ig-like" evidence="2">
    <location>
        <begin position="1"/>
        <end position="82"/>
    </location>
</feature>
<dbReference type="Pfam" id="PF13927">
    <property type="entry name" value="Ig_3"/>
    <property type="match status" value="1"/>
</dbReference>
<evidence type="ECO:0000313" key="3">
    <source>
        <dbReference type="EMBL" id="RWS18116.1"/>
    </source>
</evidence>
<dbReference type="GO" id="GO:0007411">
    <property type="term" value="P:axon guidance"/>
    <property type="evidence" value="ECO:0007669"/>
    <property type="project" value="TreeGrafter"/>
</dbReference>
<proteinExistence type="predicted"/>
<accession>A0A443RS27</accession>
<dbReference type="GO" id="GO:0098632">
    <property type="term" value="F:cell-cell adhesion mediator activity"/>
    <property type="evidence" value="ECO:0007669"/>
    <property type="project" value="TreeGrafter"/>
</dbReference>
<evidence type="ECO:0000256" key="1">
    <source>
        <dbReference type="ARBA" id="ARBA00023319"/>
    </source>
</evidence>
<keyword evidence="4" id="KW-1185">Reference proteome</keyword>
<feature type="non-terminal residue" evidence="3">
    <location>
        <position position="1"/>
    </location>
</feature>
<dbReference type="Proteomes" id="UP000288716">
    <property type="component" value="Unassembled WGS sequence"/>
</dbReference>
<dbReference type="InterPro" id="IPR007110">
    <property type="entry name" value="Ig-like_dom"/>
</dbReference>
<sequence length="86" mass="9614">QFLQLGKQGVIKCYASANPPIQFITWRKNNRLFDVQSNQGFSMLPNGSVLIENVSKEDEGSYECTAYNSQGTMGSSRKMQITVKGF</sequence>
<dbReference type="EMBL" id="NCKV01045797">
    <property type="protein sequence ID" value="RWS18116.1"/>
    <property type="molecule type" value="Genomic_DNA"/>
</dbReference>
<comment type="caution">
    <text evidence="3">The sequence shown here is derived from an EMBL/GenBank/DDBJ whole genome shotgun (WGS) entry which is preliminary data.</text>
</comment>
<dbReference type="SUPFAM" id="SSF48726">
    <property type="entry name" value="Immunoglobulin"/>
    <property type="match status" value="1"/>
</dbReference>
<evidence type="ECO:0000313" key="4">
    <source>
        <dbReference type="Proteomes" id="UP000288716"/>
    </source>
</evidence>
<gene>
    <name evidence="3" type="ORF">B4U80_14686</name>
</gene>